<dbReference type="EMBL" id="CP023690">
    <property type="protein sequence ID" value="QEV63539.1"/>
    <property type="molecule type" value="Genomic_DNA"/>
</dbReference>
<keyword evidence="1" id="KW-0732">Signal</keyword>
<feature type="chain" id="PRO_5044623406" description="Secreted protein" evidence="1">
    <location>
        <begin position="29"/>
        <end position="96"/>
    </location>
</feature>
<dbReference type="Proteomes" id="UP000326505">
    <property type="component" value="Chromosome"/>
</dbReference>
<proteinExistence type="predicted"/>
<evidence type="ECO:0000256" key="1">
    <source>
        <dbReference type="SAM" id="SignalP"/>
    </source>
</evidence>
<dbReference type="AlphaFoldDB" id="A0A5P2XJQ7"/>
<reference evidence="3 4" key="1">
    <citation type="submission" date="2017-09" db="EMBL/GenBank/DDBJ databases">
        <authorList>
            <person name="Lee N."/>
            <person name="Cho B.-K."/>
        </authorList>
    </citation>
    <scope>NUCLEOTIDE SEQUENCE [LARGE SCALE GENOMIC DNA]</scope>
    <source>
        <strain evidence="3 4">ATCC 27465</strain>
    </source>
</reference>
<dbReference type="InterPro" id="IPR045935">
    <property type="entry name" value="DUF6355"/>
</dbReference>
<dbReference type="Proteomes" id="UP000549009">
    <property type="component" value="Unassembled WGS sequence"/>
</dbReference>
<dbReference type="KEGG" id="sspb:CP982_36570"/>
<organism evidence="3 4">
    <name type="scientific">Streptomyces spectabilis</name>
    <dbReference type="NCBI Taxonomy" id="68270"/>
    <lineage>
        <taxon>Bacteria</taxon>
        <taxon>Bacillati</taxon>
        <taxon>Actinomycetota</taxon>
        <taxon>Actinomycetes</taxon>
        <taxon>Kitasatosporales</taxon>
        <taxon>Streptomycetaceae</taxon>
        <taxon>Streptomyces</taxon>
    </lineage>
</organism>
<evidence type="ECO:0000313" key="5">
    <source>
        <dbReference type="Proteomes" id="UP000549009"/>
    </source>
</evidence>
<accession>A0A5P2XJQ7</accession>
<evidence type="ECO:0000313" key="4">
    <source>
        <dbReference type="Proteomes" id="UP000326505"/>
    </source>
</evidence>
<feature type="signal peptide" evidence="1">
    <location>
        <begin position="1"/>
        <end position="28"/>
    </location>
</feature>
<evidence type="ECO:0000313" key="3">
    <source>
        <dbReference type="EMBL" id="QEV63539.1"/>
    </source>
</evidence>
<dbReference type="Pfam" id="PF19882">
    <property type="entry name" value="DUF6355"/>
    <property type="match status" value="1"/>
</dbReference>
<dbReference type="OrthoDB" id="3540574at2"/>
<evidence type="ECO:0000313" key="2">
    <source>
        <dbReference type="EMBL" id="MBB5105544.1"/>
    </source>
</evidence>
<dbReference type="EMBL" id="JACHJD010000007">
    <property type="protein sequence ID" value="MBB5105544.1"/>
    <property type="molecule type" value="Genomic_DNA"/>
</dbReference>
<keyword evidence="5" id="KW-1185">Reference proteome</keyword>
<reference evidence="2 5" key="2">
    <citation type="submission" date="2020-08" db="EMBL/GenBank/DDBJ databases">
        <title>Genomic Encyclopedia of Type Strains, Phase III (KMG-III): the genomes of soil and plant-associated and newly described type strains.</title>
        <authorList>
            <person name="Whitman W."/>
        </authorList>
    </citation>
    <scope>NUCLEOTIDE SEQUENCE [LARGE SCALE GENOMIC DNA]</scope>
    <source>
        <strain evidence="2 5">CECT 3146</strain>
    </source>
</reference>
<sequence length="96" mass="10097">MRIRRKVIGALGSAALALTSFGVVTASASPAAADPCGFYETSSDAYYQHCTSDGSRVVIQVRVALAPDYERCVAPGKTWLGSADKIQGAHYVGRTC</sequence>
<name>A0A5P2XJQ7_STRST</name>
<gene>
    <name evidence="3" type="ORF">CP982_36570</name>
    <name evidence="2" type="ORF">FHS40_004639</name>
</gene>
<evidence type="ECO:0008006" key="6">
    <source>
        <dbReference type="Google" id="ProtNLM"/>
    </source>
</evidence>
<protein>
    <recommendedName>
        <fullName evidence="6">Secreted protein</fullName>
    </recommendedName>
</protein>